<dbReference type="AlphaFoldDB" id="A0A9P9IA75"/>
<dbReference type="Proteomes" id="UP000717696">
    <property type="component" value="Unassembled WGS sequence"/>
</dbReference>
<organism evidence="1 2">
    <name type="scientific">Dactylonectria estremocensis</name>
    <dbReference type="NCBI Taxonomy" id="1079267"/>
    <lineage>
        <taxon>Eukaryota</taxon>
        <taxon>Fungi</taxon>
        <taxon>Dikarya</taxon>
        <taxon>Ascomycota</taxon>
        <taxon>Pezizomycotina</taxon>
        <taxon>Sordariomycetes</taxon>
        <taxon>Hypocreomycetidae</taxon>
        <taxon>Hypocreales</taxon>
        <taxon>Nectriaceae</taxon>
        <taxon>Dactylonectria</taxon>
    </lineage>
</organism>
<evidence type="ECO:0000313" key="1">
    <source>
        <dbReference type="EMBL" id="KAH7112249.1"/>
    </source>
</evidence>
<evidence type="ECO:0000313" key="2">
    <source>
        <dbReference type="Proteomes" id="UP000717696"/>
    </source>
</evidence>
<gene>
    <name evidence="1" type="ORF">B0J13DRAFT_269154</name>
</gene>
<comment type="caution">
    <text evidence="1">The sequence shown here is derived from an EMBL/GenBank/DDBJ whole genome shotgun (WGS) entry which is preliminary data.</text>
</comment>
<dbReference type="EMBL" id="JAGMUU010000052">
    <property type="protein sequence ID" value="KAH7112249.1"/>
    <property type="molecule type" value="Genomic_DNA"/>
</dbReference>
<keyword evidence="2" id="KW-1185">Reference proteome</keyword>
<sequence length="108" mass="12200">MTKHLSQAAVSGYIEIDNFGTKENDINDLTFLDESDVLKCLLSPKAIFKILNSHNPQVDNLDFNTKKELYSNIPLSGNDSIITVPTVKQLKDALHIEDLYHQGRTRVE</sequence>
<dbReference type="OrthoDB" id="4818194at2759"/>
<protein>
    <submittedName>
        <fullName evidence="1">Uncharacterized protein</fullName>
    </submittedName>
</protein>
<accession>A0A9P9IA75</accession>
<proteinExistence type="predicted"/>
<reference evidence="1" key="1">
    <citation type="journal article" date="2021" name="Nat. Commun.">
        <title>Genetic determinants of endophytism in the Arabidopsis root mycobiome.</title>
        <authorList>
            <person name="Mesny F."/>
            <person name="Miyauchi S."/>
            <person name="Thiergart T."/>
            <person name="Pickel B."/>
            <person name="Atanasova L."/>
            <person name="Karlsson M."/>
            <person name="Huettel B."/>
            <person name="Barry K.W."/>
            <person name="Haridas S."/>
            <person name="Chen C."/>
            <person name="Bauer D."/>
            <person name="Andreopoulos W."/>
            <person name="Pangilinan J."/>
            <person name="LaButti K."/>
            <person name="Riley R."/>
            <person name="Lipzen A."/>
            <person name="Clum A."/>
            <person name="Drula E."/>
            <person name="Henrissat B."/>
            <person name="Kohler A."/>
            <person name="Grigoriev I.V."/>
            <person name="Martin F.M."/>
            <person name="Hacquard S."/>
        </authorList>
    </citation>
    <scope>NUCLEOTIDE SEQUENCE</scope>
    <source>
        <strain evidence="1">MPI-CAGE-AT-0021</strain>
    </source>
</reference>
<name>A0A9P9IA75_9HYPO</name>